<evidence type="ECO:0000313" key="1">
    <source>
        <dbReference type="EMBL" id="PRQ36793.1"/>
    </source>
</evidence>
<evidence type="ECO:0000313" key="2">
    <source>
        <dbReference type="Proteomes" id="UP000238479"/>
    </source>
</evidence>
<sequence length="52" mass="6062">MKSCQQLSLFPVDIFLVLPFARDARDKKRVFYMSFGLVQKLKKFGGLLLLRV</sequence>
<dbReference type="EMBL" id="PDCK01000042">
    <property type="protein sequence ID" value="PRQ36793.1"/>
    <property type="molecule type" value="Genomic_DNA"/>
</dbReference>
<accession>A0A2P6QRI8</accession>
<name>A0A2P6QRI8_ROSCH</name>
<organism evidence="1 2">
    <name type="scientific">Rosa chinensis</name>
    <name type="common">China rose</name>
    <dbReference type="NCBI Taxonomy" id="74649"/>
    <lineage>
        <taxon>Eukaryota</taxon>
        <taxon>Viridiplantae</taxon>
        <taxon>Streptophyta</taxon>
        <taxon>Embryophyta</taxon>
        <taxon>Tracheophyta</taxon>
        <taxon>Spermatophyta</taxon>
        <taxon>Magnoliopsida</taxon>
        <taxon>eudicotyledons</taxon>
        <taxon>Gunneridae</taxon>
        <taxon>Pentapetalae</taxon>
        <taxon>rosids</taxon>
        <taxon>fabids</taxon>
        <taxon>Rosales</taxon>
        <taxon>Rosaceae</taxon>
        <taxon>Rosoideae</taxon>
        <taxon>Rosoideae incertae sedis</taxon>
        <taxon>Rosa</taxon>
    </lineage>
</organism>
<gene>
    <name evidence="1" type="ORF">RchiOBHm_Chr4g0395491</name>
</gene>
<dbReference type="Proteomes" id="UP000238479">
    <property type="component" value="Chromosome 4"/>
</dbReference>
<reference evidence="1 2" key="1">
    <citation type="journal article" date="2018" name="Nat. Genet.">
        <title>The Rosa genome provides new insights in the design of modern roses.</title>
        <authorList>
            <person name="Bendahmane M."/>
        </authorList>
    </citation>
    <scope>NUCLEOTIDE SEQUENCE [LARGE SCALE GENOMIC DNA]</scope>
    <source>
        <strain evidence="2">cv. Old Blush</strain>
    </source>
</reference>
<dbReference type="Gramene" id="PRQ36793">
    <property type="protein sequence ID" value="PRQ36793"/>
    <property type="gene ID" value="RchiOBHm_Chr4g0395491"/>
</dbReference>
<comment type="caution">
    <text evidence="1">The sequence shown here is derived from an EMBL/GenBank/DDBJ whole genome shotgun (WGS) entry which is preliminary data.</text>
</comment>
<proteinExistence type="predicted"/>
<protein>
    <submittedName>
        <fullName evidence="1">Uncharacterized protein</fullName>
    </submittedName>
</protein>
<dbReference type="AlphaFoldDB" id="A0A2P6QRI8"/>
<keyword evidence="2" id="KW-1185">Reference proteome</keyword>